<feature type="compositionally biased region" description="Polar residues" evidence="1">
    <location>
        <begin position="84"/>
        <end position="93"/>
    </location>
</feature>
<dbReference type="Proteomes" id="UP001163846">
    <property type="component" value="Unassembled WGS sequence"/>
</dbReference>
<dbReference type="InterPro" id="IPR045341">
    <property type="entry name" value="DUF6532"/>
</dbReference>
<name>A0AA38U7N8_9AGAR</name>
<feature type="compositionally biased region" description="Acidic residues" evidence="1">
    <location>
        <begin position="153"/>
        <end position="163"/>
    </location>
</feature>
<feature type="compositionally biased region" description="Basic and acidic residues" evidence="1">
    <location>
        <begin position="25"/>
        <end position="43"/>
    </location>
</feature>
<feature type="compositionally biased region" description="Basic and acidic residues" evidence="1">
    <location>
        <begin position="53"/>
        <end position="67"/>
    </location>
</feature>
<sequence length="591" mass="65976">MSQRTSQRLATKKVDVVPAALKPKSRGERRAEKTAAEQLKSNEKLAIQQAKQKSTDRIARQLDKQAEDEVADFAVRPDLRISTRHSASASSPQVRHRKNFSPNLELNSPPNMEGLELTSPSWVAHAALDSNLNDTNSVPVSKGDSAYSSPGEGDTDGEDLDDEELKRLEEQAAKLSVRNGILDARNSTPKATTKRARSNTETDPVPSKRSKPVELGGLKLDWKKSVRKASKNNSHSRHTSTEIDDIEFEPVGVFDEDESPETIEKERAAKSYNKAVKKDIVEVQVKLEPGDVNTITKEEHDTGKPAKPPKTHVKVSDVPFVQSSDQTVWNNKVRTGLIEWSGSVSKQFNINSDPNFRETVMDLWNRHLNTLPHIPLKLEYNGSTIQRCEHPAILSFAQADIRNYRSNVGKTAVRALRMYLTERADTFEEQRELVEELLHHNAFVYEKPGKTRNESSGAFRGELIMHTYAFFLSWSHAAPGIDNPVVPAGALALATTAVLRALEVSRSNTEPASPADFQTMKKKKPANSPDNFDNQWGPQAAKFYNDILKLNVDKWELITETSAGYIHRLPNAGSGPYLKEARRIQEILADK</sequence>
<dbReference type="Pfam" id="PF20149">
    <property type="entry name" value="DUF6532"/>
    <property type="match status" value="1"/>
</dbReference>
<dbReference type="EMBL" id="MU806616">
    <property type="protein sequence ID" value="KAJ3833892.1"/>
    <property type="molecule type" value="Genomic_DNA"/>
</dbReference>
<evidence type="ECO:0000259" key="2">
    <source>
        <dbReference type="Pfam" id="PF20149"/>
    </source>
</evidence>
<feature type="region of interest" description="Disordered" evidence="1">
    <location>
        <begin position="132"/>
        <end position="216"/>
    </location>
</feature>
<protein>
    <recommendedName>
        <fullName evidence="2">DUF6532 domain-containing protein</fullName>
    </recommendedName>
</protein>
<keyword evidence="4" id="KW-1185">Reference proteome</keyword>
<gene>
    <name evidence="3" type="ORF">F5878DRAFT_645580</name>
</gene>
<evidence type="ECO:0000313" key="3">
    <source>
        <dbReference type="EMBL" id="KAJ3833892.1"/>
    </source>
</evidence>
<evidence type="ECO:0000313" key="4">
    <source>
        <dbReference type="Proteomes" id="UP001163846"/>
    </source>
</evidence>
<comment type="caution">
    <text evidence="3">The sequence shown here is derived from an EMBL/GenBank/DDBJ whole genome shotgun (WGS) entry which is preliminary data.</text>
</comment>
<proteinExistence type="predicted"/>
<feature type="compositionally biased region" description="Polar residues" evidence="1">
    <location>
        <begin position="100"/>
        <end position="110"/>
    </location>
</feature>
<feature type="region of interest" description="Disordered" evidence="1">
    <location>
        <begin position="1"/>
        <end position="113"/>
    </location>
</feature>
<evidence type="ECO:0000256" key="1">
    <source>
        <dbReference type="SAM" id="MobiDB-lite"/>
    </source>
</evidence>
<dbReference type="AlphaFoldDB" id="A0AA38U7N8"/>
<feature type="domain" description="DUF6532" evidence="2">
    <location>
        <begin position="392"/>
        <end position="509"/>
    </location>
</feature>
<reference evidence="3" key="1">
    <citation type="submission" date="2022-08" db="EMBL/GenBank/DDBJ databases">
        <authorList>
            <consortium name="DOE Joint Genome Institute"/>
            <person name="Min B."/>
            <person name="Riley R."/>
            <person name="Sierra-Patev S."/>
            <person name="Naranjo-Ortiz M."/>
            <person name="Looney B."/>
            <person name="Konkel Z."/>
            <person name="Slot J.C."/>
            <person name="Sakamoto Y."/>
            <person name="Steenwyk J.L."/>
            <person name="Rokas A."/>
            <person name="Carro J."/>
            <person name="Camarero S."/>
            <person name="Ferreira P."/>
            <person name="Molpeceres G."/>
            <person name="Ruiz-Duenas F.J."/>
            <person name="Serrano A."/>
            <person name="Henrissat B."/>
            <person name="Drula E."/>
            <person name="Hughes K.W."/>
            <person name="Mata J.L."/>
            <person name="Ishikawa N.K."/>
            <person name="Vargas-Isla R."/>
            <person name="Ushijima S."/>
            <person name="Smith C.A."/>
            <person name="Ahrendt S."/>
            <person name="Andreopoulos W."/>
            <person name="He G."/>
            <person name="Labutti K."/>
            <person name="Lipzen A."/>
            <person name="Ng V."/>
            <person name="Sandor L."/>
            <person name="Barry K."/>
            <person name="Martinez A.T."/>
            <person name="Xiao Y."/>
            <person name="Gibbons J.G."/>
            <person name="Terashima K."/>
            <person name="Hibbett D.S."/>
            <person name="Grigoriev I.V."/>
        </authorList>
    </citation>
    <scope>NUCLEOTIDE SEQUENCE</scope>
    <source>
        <strain evidence="3">TFB9207</strain>
    </source>
</reference>
<accession>A0AA38U7N8</accession>
<feature type="region of interest" description="Disordered" evidence="1">
    <location>
        <begin position="509"/>
        <end position="535"/>
    </location>
</feature>
<organism evidence="3 4">
    <name type="scientific">Lentinula raphanica</name>
    <dbReference type="NCBI Taxonomy" id="153919"/>
    <lineage>
        <taxon>Eukaryota</taxon>
        <taxon>Fungi</taxon>
        <taxon>Dikarya</taxon>
        <taxon>Basidiomycota</taxon>
        <taxon>Agaricomycotina</taxon>
        <taxon>Agaricomycetes</taxon>
        <taxon>Agaricomycetidae</taxon>
        <taxon>Agaricales</taxon>
        <taxon>Marasmiineae</taxon>
        <taxon>Omphalotaceae</taxon>
        <taxon>Lentinula</taxon>
    </lineage>
</organism>